<comment type="caution">
    <text evidence="1">The sequence shown here is derived from an EMBL/GenBank/DDBJ whole genome shotgun (WGS) entry which is preliminary data.</text>
</comment>
<dbReference type="AlphaFoldDB" id="A0A5B7JFP6"/>
<name>A0A5B7JFP6_PORTR</name>
<reference evidence="1 2" key="1">
    <citation type="submission" date="2019-05" db="EMBL/GenBank/DDBJ databases">
        <title>Another draft genome of Portunus trituberculatus and its Hox gene families provides insights of decapod evolution.</title>
        <authorList>
            <person name="Jeong J.-H."/>
            <person name="Song I."/>
            <person name="Kim S."/>
            <person name="Choi T."/>
            <person name="Kim D."/>
            <person name="Ryu S."/>
            <person name="Kim W."/>
        </authorList>
    </citation>
    <scope>NUCLEOTIDE SEQUENCE [LARGE SCALE GENOMIC DNA]</scope>
    <source>
        <tissue evidence="1">Muscle</tissue>
    </source>
</reference>
<accession>A0A5B7JFP6</accession>
<evidence type="ECO:0000313" key="1">
    <source>
        <dbReference type="EMBL" id="MPC96841.1"/>
    </source>
</evidence>
<sequence length="45" mass="5122">MRNVHRMRCLLFQLETEGKTLAPIKCQSLTGFWKTSSCGQTLLHG</sequence>
<proteinExistence type="predicted"/>
<keyword evidence="2" id="KW-1185">Reference proteome</keyword>
<organism evidence="1 2">
    <name type="scientific">Portunus trituberculatus</name>
    <name type="common">Swimming crab</name>
    <name type="synonym">Neptunus trituberculatus</name>
    <dbReference type="NCBI Taxonomy" id="210409"/>
    <lineage>
        <taxon>Eukaryota</taxon>
        <taxon>Metazoa</taxon>
        <taxon>Ecdysozoa</taxon>
        <taxon>Arthropoda</taxon>
        <taxon>Crustacea</taxon>
        <taxon>Multicrustacea</taxon>
        <taxon>Malacostraca</taxon>
        <taxon>Eumalacostraca</taxon>
        <taxon>Eucarida</taxon>
        <taxon>Decapoda</taxon>
        <taxon>Pleocyemata</taxon>
        <taxon>Brachyura</taxon>
        <taxon>Eubrachyura</taxon>
        <taxon>Portunoidea</taxon>
        <taxon>Portunidae</taxon>
        <taxon>Portuninae</taxon>
        <taxon>Portunus</taxon>
    </lineage>
</organism>
<evidence type="ECO:0000313" key="2">
    <source>
        <dbReference type="Proteomes" id="UP000324222"/>
    </source>
</evidence>
<protein>
    <submittedName>
        <fullName evidence="1">Uncharacterized protein</fullName>
    </submittedName>
</protein>
<dbReference type="EMBL" id="VSRR010107542">
    <property type="protein sequence ID" value="MPC96841.1"/>
    <property type="molecule type" value="Genomic_DNA"/>
</dbReference>
<gene>
    <name evidence="1" type="ORF">E2C01_092120</name>
</gene>
<dbReference type="Proteomes" id="UP000324222">
    <property type="component" value="Unassembled WGS sequence"/>
</dbReference>